<name>A0A917CFC9_9GAMM</name>
<dbReference type="Gene3D" id="3.30.420.40">
    <property type="match status" value="2"/>
</dbReference>
<accession>A0A917CFC9</accession>
<dbReference type="PANTHER" id="PTHR32432:SF3">
    <property type="entry name" value="ETHANOLAMINE UTILIZATION PROTEIN EUTJ"/>
    <property type="match status" value="1"/>
</dbReference>
<dbReference type="AlphaFoldDB" id="A0A917CFC9"/>
<sequence>MPLLGIDISSAAIKVLQLSKSAGRYRVEHYAVEPLPPNVANDKSPAQVEAVGAAIKRAVARSGSKSKYAAVAISGSSVITKVITVPATDDELAMEEQVYDEASNHIPYQMDEVSLDFEVIGPVPNSDSVQVMIAAARTENVEARQAELEFAGLEAKVVDVEVFALENAFKLIFNQLDIPAGGLTAVVDIGANLTTLNVIKDGRSIYSREQVFGGKQLSEEIMRRYGLSFAEAGAAKKLGGLPESYESEVLEPFKEGVAQQISRLLQFFYSGSDYSRVDQIVLAGGTAAIEGLDTVVEQHLGVNTLTANPIAAMTVSPKVQAHALATDAQSLLIACGLALRSFD</sequence>
<dbReference type="Pfam" id="PF11104">
    <property type="entry name" value="PilM_2"/>
    <property type="match status" value="1"/>
</dbReference>
<dbReference type="EMBL" id="BMFO01000001">
    <property type="protein sequence ID" value="GGF87297.1"/>
    <property type="molecule type" value="Genomic_DNA"/>
</dbReference>
<organism evidence="1 2">
    <name type="scientific">Arenimonas maotaiensis</name>
    <dbReference type="NCBI Taxonomy" id="1446479"/>
    <lineage>
        <taxon>Bacteria</taxon>
        <taxon>Pseudomonadati</taxon>
        <taxon>Pseudomonadota</taxon>
        <taxon>Gammaproteobacteria</taxon>
        <taxon>Lysobacterales</taxon>
        <taxon>Lysobacteraceae</taxon>
        <taxon>Arenimonas</taxon>
    </lineage>
</organism>
<gene>
    <name evidence="1" type="primary">pilM</name>
    <name evidence="1" type="ORF">GCM10010960_06510</name>
</gene>
<dbReference type="PANTHER" id="PTHR32432">
    <property type="entry name" value="CELL DIVISION PROTEIN FTSA-RELATED"/>
    <property type="match status" value="1"/>
</dbReference>
<protein>
    <submittedName>
        <fullName evidence="1">Fimbrial assembly protein</fullName>
    </submittedName>
</protein>
<evidence type="ECO:0000313" key="1">
    <source>
        <dbReference type="EMBL" id="GGF87297.1"/>
    </source>
</evidence>
<dbReference type="InterPro" id="IPR050696">
    <property type="entry name" value="FtsA/MreB"/>
</dbReference>
<proteinExistence type="predicted"/>
<dbReference type="SUPFAM" id="SSF53067">
    <property type="entry name" value="Actin-like ATPase domain"/>
    <property type="match status" value="2"/>
</dbReference>
<dbReference type="Proteomes" id="UP000632858">
    <property type="component" value="Unassembled WGS sequence"/>
</dbReference>
<dbReference type="Gene3D" id="3.30.1490.300">
    <property type="match status" value="1"/>
</dbReference>
<comment type="caution">
    <text evidence="1">The sequence shown here is derived from an EMBL/GenBank/DDBJ whole genome shotgun (WGS) entry which is preliminary data.</text>
</comment>
<dbReference type="CDD" id="cd24049">
    <property type="entry name" value="ASKHA_NBD_PilM"/>
    <property type="match status" value="1"/>
</dbReference>
<dbReference type="InterPro" id="IPR005883">
    <property type="entry name" value="PilM"/>
</dbReference>
<dbReference type="InterPro" id="IPR043129">
    <property type="entry name" value="ATPase_NBD"/>
</dbReference>
<evidence type="ECO:0000313" key="2">
    <source>
        <dbReference type="Proteomes" id="UP000632858"/>
    </source>
</evidence>
<dbReference type="PIRSF" id="PIRSF019169">
    <property type="entry name" value="PilM"/>
    <property type="match status" value="1"/>
</dbReference>
<dbReference type="NCBIfam" id="TIGR01175">
    <property type="entry name" value="pilM"/>
    <property type="match status" value="1"/>
</dbReference>
<keyword evidence="2" id="KW-1185">Reference proteome</keyword>
<reference evidence="1" key="2">
    <citation type="submission" date="2020-09" db="EMBL/GenBank/DDBJ databases">
        <authorList>
            <person name="Sun Q."/>
            <person name="Zhou Y."/>
        </authorList>
    </citation>
    <scope>NUCLEOTIDE SEQUENCE</scope>
    <source>
        <strain evidence="1">CGMCC 1.12726</strain>
    </source>
</reference>
<reference evidence="1" key="1">
    <citation type="journal article" date="2014" name="Int. J. Syst. Evol. Microbiol.">
        <title>Complete genome sequence of Corynebacterium casei LMG S-19264T (=DSM 44701T), isolated from a smear-ripened cheese.</title>
        <authorList>
            <consortium name="US DOE Joint Genome Institute (JGI-PGF)"/>
            <person name="Walter F."/>
            <person name="Albersmeier A."/>
            <person name="Kalinowski J."/>
            <person name="Ruckert C."/>
        </authorList>
    </citation>
    <scope>NUCLEOTIDE SEQUENCE</scope>
    <source>
        <strain evidence="1">CGMCC 1.12726</strain>
    </source>
</reference>